<gene>
    <name evidence="1" type="ORF">PAC_17925</name>
</gene>
<dbReference type="Proteomes" id="UP000184330">
    <property type="component" value="Unassembled WGS sequence"/>
</dbReference>
<evidence type="ECO:0000313" key="2">
    <source>
        <dbReference type="Proteomes" id="UP000184330"/>
    </source>
</evidence>
<accession>A0A1L7XSL4</accession>
<proteinExistence type="predicted"/>
<sequence>MREVDGCSWEEIYAALPDRTLRAIQQLVIELARYCLPQLPLKRIVSFFHSLLKLRPKRVAAAGIQERGQVLGVDFRVESNELPPTSGQAAAQALCAYLSFGIRRDKCLKETLSFCRLIPTVFLFLHSSGDELITAHLCSRFVVDLLTDYDSSLHGLLLTGNLNVIEPSDIAFPSTYNLSDAYFALGGEEGIEKGFI</sequence>
<dbReference type="AlphaFoldDB" id="A0A1L7XSL4"/>
<name>A0A1L7XSL4_9HELO</name>
<dbReference type="OrthoDB" id="9975959at2759"/>
<protein>
    <submittedName>
        <fullName evidence="1">Uncharacterized protein</fullName>
    </submittedName>
</protein>
<keyword evidence="2" id="KW-1185">Reference proteome</keyword>
<organism evidence="1 2">
    <name type="scientific">Phialocephala subalpina</name>
    <dbReference type="NCBI Taxonomy" id="576137"/>
    <lineage>
        <taxon>Eukaryota</taxon>
        <taxon>Fungi</taxon>
        <taxon>Dikarya</taxon>
        <taxon>Ascomycota</taxon>
        <taxon>Pezizomycotina</taxon>
        <taxon>Leotiomycetes</taxon>
        <taxon>Helotiales</taxon>
        <taxon>Mollisiaceae</taxon>
        <taxon>Phialocephala</taxon>
        <taxon>Phialocephala fortinii species complex</taxon>
    </lineage>
</organism>
<dbReference type="EMBL" id="FJOG01000050">
    <property type="protein sequence ID" value="CZR68026.1"/>
    <property type="molecule type" value="Genomic_DNA"/>
</dbReference>
<evidence type="ECO:0000313" key="1">
    <source>
        <dbReference type="EMBL" id="CZR68026.1"/>
    </source>
</evidence>
<reference evidence="1 2" key="1">
    <citation type="submission" date="2016-03" db="EMBL/GenBank/DDBJ databases">
        <authorList>
            <person name="Ploux O."/>
        </authorList>
    </citation>
    <scope>NUCLEOTIDE SEQUENCE [LARGE SCALE GENOMIC DNA]</scope>
    <source>
        <strain evidence="1 2">UAMH 11012</strain>
    </source>
</reference>